<comment type="caution">
    <text evidence="6">The sequence shown here is derived from an EMBL/GenBank/DDBJ whole genome shotgun (WGS) entry which is preliminary data.</text>
</comment>
<feature type="region of interest" description="Disordered" evidence="4">
    <location>
        <begin position="226"/>
        <end position="245"/>
    </location>
</feature>
<dbReference type="GO" id="GO:0005634">
    <property type="term" value="C:nucleus"/>
    <property type="evidence" value="ECO:0007669"/>
    <property type="project" value="UniProtKB-SubCell"/>
</dbReference>
<dbReference type="Proteomes" id="UP000324091">
    <property type="component" value="Chromosome 2"/>
</dbReference>
<evidence type="ECO:0000256" key="1">
    <source>
        <dbReference type="ARBA" id="ARBA00004123"/>
    </source>
</evidence>
<dbReference type="AlphaFoldDB" id="A0A5C6NK01"/>
<gene>
    <name evidence="6" type="ORF">D4764_02G0004970</name>
</gene>
<dbReference type="GO" id="GO:0003723">
    <property type="term" value="F:RNA binding"/>
    <property type="evidence" value="ECO:0007669"/>
    <property type="project" value="TreeGrafter"/>
</dbReference>
<evidence type="ECO:0000313" key="6">
    <source>
        <dbReference type="EMBL" id="TWW67456.1"/>
    </source>
</evidence>
<comment type="subcellular location">
    <subcellularLocation>
        <location evidence="1">Nucleus</location>
    </subcellularLocation>
</comment>
<feature type="domain" description="DNA/RNA-binding protein Alba-like" evidence="5">
    <location>
        <begin position="106"/>
        <end position="175"/>
    </location>
</feature>
<keyword evidence="3" id="KW-0539">Nucleus</keyword>
<evidence type="ECO:0000259" key="5">
    <source>
        <dbReference type="Pfam" id="PF01918"/>
    </source>
</evidence>
<keyword evidence="7" id="KW-1185">Reference proteome</keyword>
<organism evidence="6 7">
    <name type="scientific">Takifugu flavidus</name>
    <name type="common">sansaifugu</name>
    <dbReference type="NCBI Taxonomy" id="433684"/>
    <lineage>
        <taxon>Eukaryota</taxon>
        <taxon>Metazoa</taxon>
        <taxon>Chordata</taxon>
        <taxon>Craniata</taxon>
        <taxon>Vertebrata</taxon>
        <taxon>Euteleostomi</taxon>
        <taxon>Actinopterygii</taxon>
        <taxon>Neopterygii</taxon>
        <taxon>Teleostei</taxon>
        <taxon>Neoteleostei</taxon>
        <taxon>Acanthomorphata</taxon>
        <taxon>Eupercaria</taxon>
        <taxon>Tetraodontiformes</taxon>
        <taxon>Tetradontoidea</taxon>
        <taxon>Tetraodontidae</taxon>
        <taxon>Takifugu</taxon>
    </lineage>
</organism>
<evidence type="ECO:0000256" key="4">
    <source>
        <dbReference type="SAM" id="MobiDB-lite"/>
    </source>
</evidence>
<evidence type="ECO:0000256" key="2">
    <source>
        <dbReference type="ARBA" id="ARBA00008018"/>
    </source>
</evidence>
<name>A0A5C6NK01_9TELE</name>
<dbReference type="Gene3D" id="3.30.110.20">
    <property type="entry name" value="Alba-like domain"/>
    <property type="match status" value="1"/>
</dbReference>
<dbReference type="InterPro" id="IPR036882">
    <property type="entry name" value="Alba-like_dom_sf"/>
</dbReference>
<protein>
    <submittedName>
        <fullName evidence="6">Ribonuclease P protein subunit p25</fullName>
    </submittedName>
</protein>
<accession>A0A5C6NK01</accession>
<dbReference type="EMBL" id="RHFK02000012">
    <property type="protein sequence ID" value="TWW67456.1"/>
    <property type="molecule type" value="Genomic_DNA"/>
</dbReference>
<sequence length="273" mass="29435">MFTGCGVASGHNQYLFRDPIGSNPGLEENKAIQTDGVNPGNCSVYHSQLYCNAGQPTGTNNISSPLKLFPVPPHALKLGQDGFKKVCRTEEGSPCPFPGLESGVLEMRVKEGSKIRNLMGFAMARIQGEKDTSGGGLRQVVFTGSGRAVTKTITCAEIMKRKVGSLHQLTKLQYKVVKEVWESTEGAVTQMTVHRTVPSISILLSKDPLDPQEPGYQPPESLGALWEEKERADPSSQGTGKRPLEPLMYSGLHHCKRTCLGEGVSVTPSPLTG</sequence>
<dbReference type="InterPro" id="IPR051958">
    <property type="entry name" value="Alba-like_NAB"/>
</dbReference>
<comment type="similarity">
    <text evidence="2">Belongs to the histone-like Alba family.</text>
</comment>
<proteinExistence type="inferred from homology"/>
<dbReference type="Pfam" id="PF01918">
    <property type="entry name" value="Alba"/>
    <property type="match status" value="1"/>
</dbReference>
<dbReference type="InterPro" id="IPR002775">
    <property type="entry name" value="DNA/RNA-bd_Alba-like"/>
</dbReference>
<dbReference type="PANTHER" id="PTHR13516">
    <property type="entry name" value="RIBONUCLEASE P SUBUNIT P25"/>
    <property type="match status" value="1"/>
</dbReference>
<reference evidence="6 7" key="1">
    <citation type="submission" date="2019-04" db="EMBL/GenBank/DDBJ databases">
        <title>Chromosome genome assembly for Takifugu flavidus.</title>
        <authorList>
            <person name="Xiao S."/>
        </authorList>
    </citation>
    <scope>NUCLEOTIDE SEQUENCE [LARGE SCALE GENOMIC DNA]</scope>
    <source>
        <strain evidence="6">HTHZ2018</strain>
        <tissue evidence="6">Muscle</tissue>
    </source>
</reference>
<dbReference type="PANTHER" id="PTHR13516:SF5">
    <property type="entry name" value="RIBONUCLEASE P PROTEIN SUBUNIT P25"/>
    <property type="match status" value="1"/>
</dbReference>
<evidence type="ECO:0000256" key="3">
    <source>
        <dbReference type="ARBA" id="ARBA00023242"/>
    </source>
</evidence>
<dbReference type="GO" id="GO:0001682">
    <property type="term" value="P:tRNA 5'-leader removal"/>
    <property type="evidence" value="ECO:0007669"/>
    <property type="project" value="TreeGrafter"/>
</dbReference>
<dbReference type="GO" id="GO:0000172">
    <property type="term" value="C:ribonuclease MRP complex"/>
    <property type="evidence" value="ECO:0007669"/>
    <property type="project" value="TreeGrafter"/>
</dbReference>
<evidence type="ECO:0000313" key="7">
    <source>
        <dbReference type="Proteomes" id="UP000324091"/>
    </source>
</evidence>
<dbReference type="SUPFAM" id="SSF82704">
    <property type="entry name" value="AlbA-like"/>
    <property type="match status" value="1"/>
</dbReference>